<evidence type="ECO:0000256" key="11">
    <source>
        <dbReference type="SAM" id="MobiDB-lite"/>
    </source>
</evidence>
<dbReference type="PROSITE" id="PS50109">
    <property type="entry name" value="HIS_KIN"/>
    <property type="match status" value="1"/>
</dbReference>
<dbReference type="GO" id="GO:0005886">
    <property type="term" value="C:plasma membrane"/>
    <property type="evidence" value="ECO:0007669"/>
    <property type="project" value="UniProtKB-SubCell"/>
</dbReference>
<keyword evidence="12" id="KW-0812">Transmembrane</keyword>
<dbReference type="InterPro" id="IPR003661">
    <property type="entry name" value="HisK_dim/P_dom"/>
</dbReference>
<dbReference type="PANTHER" id="PTHR45453">
    <property type="entry name" value="PHOSPHATE REGULON SENSOR PROTEIN PHOR"/>
    <property type="match status" value="1"/>
</dbReference>
<dbReference type="EC" id="2.7.13.3" evidence="4"/>
<evidence type="ECO:0000256" key="2">
    <source>
        <dbReference type="ARBA" id="ARBA00001968"/>
    </source>
</evidence>
<comment type="cofactor">
    <cofactor evidence="2">
        <name>a divalent metal cation</name>
        <dbReference type="ChEBI" id="CHEBI:60240"/>
    </cofactor>
</comment>
<keyword evidence="9 12" id="KW-0472">Membrane</keyword>
<dbReference type="SMART" id="SM00388">
    <property type="entry name" value="HisKA"/>
    <property type="match status" value="1"/>
</dbReference>
<dbReference type="CDD" id="cd00082">
    <property type="entry name" value="HisKA"/>
    <property type="match status" value="1"/>
</dbReference>
<reference evidence="14 15" key="1">
    <citation type="journal article" date="2019" name="Syst. Appl. Microbiol.">
        <title>Characterization of Bifidobacterium species in feaces of the Egyptian fruit bat: Description of B. vespertilionis sp. nov. and B. rousetti sp. nov.</title>
        <authorList>
            <person name="Modesto M."/>
            <person name="Satti M."/>
            <person name="Watanabe K."/>
            <person name="Puglisi E."/>
            <person name="Morelli L."/>
            <person name="Huang C.-H."/>
            <person name="Liou J.-S."/>
            <person name="Miyashita M."/>
            <person name="Tamura T."/>
            <person name="Saito S."/>
            <person name="Mori K."/>
            <person name="Huang L."/>
            <person name="Sciavilla P."/>
            <person name="Sandri C."/>
            <person name="Spiezio C."/>
            <person name="Vitali F."/>
            <person name="Cavalieri D."/>
            <person name="Perpetuini G."/>
            <person name="Tofalo R."/>
            <person name="Bonetti A."/>
            <person name="Arita M."/>
            <person name="Mattarelli P."/>
        </authorList>
    </citation>
    <scope>NUCLEOTIDE SEQUENCE [LARGE SCALE GENOMIC DNA]</scope>
    <source>
        <strain evidence="14 15">RST7</strain>
    </source>
</reference>
<evidence type="ECO:0000256" key="3">
    <source>
        <dbReference type="ARBA" id="ARBA00004236"/>
    </source>
</evidence>
<feature type="compositionally biased region" description="Basic and acidic residues" evidence="11">
    <location>
        <begin position="433"/>
        <end position="451"/>
    </location>
</feature>
<evidence type="ECO:0000256" key="5">
    <source>
        <dbReference type="ARBA" id="ARBA00022553"/>
    </source>
</evidence>
<dbReference type="Gene3D" id="1.10.287.130">
    <property type="match status" value="1"/>
</dbReference>
<evidence type="ECO:0000313" key="14">
    <source>
        <dbReference type="EMBL" id="KAA8828267.1"/>
    </source>
</evidence>
<feature type="compositionally biased region" description="Basic and acidic residues" evidence="11">
    <location>
        <begin position="485"/>
        <end position="495"/>
    </location>
</feature>
<feature type="region of interest" description="Disordered" evidence="11">
    <location>
        <begin position="422"/>
        <end position="495"/>
    </location>
</feature>
<evidence type="ECO:0000313" key="15">
    <source>
        <dbReference type="Proteomes" id="UP000412028"/>
    </source>
</evidence>
<dbReference type="Proteomes" id="UP000412028">
    <property type="component" value="Unassembled WGS sequence"/>
</dbReference>
<dbReference type="GO" id="GO:0016036">
    <property type="term" value="P:cellular response to phosphate starvation"/>
    <property type="evidence" value="ECO:0007669"/>
    <property type="project" value="TreeGrafter"/>
</dbReference>
<comment type="subcellular location">
    <subcellularLocation>
        <location evidence="3">Cell membrane</location>
    </subcellularLocation>
</comment>
<dbReference type="InterPro" id="IPR050351">
    <property type="entry name" value="BphY/WalK/GraS-like"/>
</dbReference>
<dbReference type="FunFam" id="1.10.287.130:FF:000001">
    <property type="entry name" value="Two-component sensor histidine kinase"/>
    <property type="match status" value="1"/>
</dbReference>
<protein>
    <recommendedName>
        <fullName evidence="10">Sensor-like histidine kinase SenX3</fullName>
        <ecNumber evidence="4">2.7.13.3</ecNumber>
    </recommendedName>
</protein>
<dbReference type="PRINTS" id="PR00344">
    <property type="entry name" value="BCTRLSENSOR"/>
</dbReference>
<comment type="catalytic activity">
    <reaction evidence="1">
        <text>ATP + protein L-histidine = ADP + protein N-phospho-L-histidine.</text>
        <dbReference type="EC" id="2.7.13.3"/>
    </reaction>
</comment>
<dbReference type="InterPro" id="IPR003594">
    <property type="entry name" value="HATPase_dom"/>
</dbReference>
<dbReference type="InterPro" id="IPR005467">
    <property type="entry name" value="His_kinase_dom"/>
</dbReference>
<evidence type="ECO:0000256" key="4">
    <source>
        <dbReference type="ARBA" id="ARBA00012438"/>
    </source>
</evidence>
<keyword evidence="6" id="KW-0808">Transferase</keyword>
<dbReference type="OrthoDB" id="9813151at2"/>
<evidence type="ECO:0000256" key="7">
    <source>
        <dbReference type="ARBA" id="ARBA00022777"/>
    </source>
</evidence>
<gene>
    <name evidence="14" type="ORF">EMO89_09555</name>
</gene>
<dbReference type="GO" id="GO:0004721">
    <property type="term" value="F:phosphoprotein phosphatase activity"/>
    <property type="evidence" value="ECO:0007669"/>
    <property type="project" value="TreeGrafter"/>
</dbReference>
<evidence type="ECO:0000256" key="1">
    <source>
        <dbReference type="ARBA" id="ARBA00000085"/>
    </source>
</evidence>
<dbReference type="Pfam" id="PF00512">
    <property type="entry name" value="HisKA"/>
    <property type="match status" value="1"/>
</dbReference>
<dbReference type="FunFam" id="3.30.565.10:FF:000006">
    <property type="entry name" value="Sensor histidine kinase WalK"/>
    <property type="match status" value="1"/>
</dbReference>
<keyword evidence="5" id="KW-0597">Phosphoprotein</keyword>
<organism evidence="14 15">
    <name type="scientific">Bifidobacterium tissieri</name>
    <dbReference type="NCBI Taxonomy" id="1630162"/>
    <lineage>
        <taxon>Bacteria</taxon>
        <taxon>Bacillati</taxon>
        <taxon>Actinomycetota</taxon>
        <taxon>Actinomycetes</taxon>
        <taxon>Bifidobacteriales</taxon>
        <taxon>Bifidobacteriaceae</taxon>
        <taxon>Bifidobacterium</taxon>
    </lineage>
</organism>
<evidence type="ECO:0000259" key="13">
    <source>
        <dbReference type="PROSITE" id="PS50109"/>
    </source>
</evidence>
<name>A0A5M9ZKW0_9BIFI</name>
<evidence type="ECO:0000256" key="9">
    <source>
        <dbReference type="ARBA" id="ARBA00023136"/>
    </source>
</evidence>
<keyword evidence="12" id="KW-1133">Transmembrane helix</keyword>
<dbReference type="EMBL" id="RZUI01000014">
    <property type="protein sequence ID" value="KAA8828267.1"/>
    <property type="molecule type" value="Genomic_DNA"/>
</dbReference>
<dbReference type="CDD" id="cd00075">
    <property type="entry name" value="HATPase"/>
    <property type="match status" value="1"/>
</dbReference>
<dbReference type="InterPro" id="IPR036097">
    <property type="entry name" value="HisK_dim/P_sf"/>
</dbReference>
<keyword evidence="8" id="KW-0902">Two-component regulatory system</keyword>
<accession>A0A5M9ZKW0</accession>
<dbReference type="SUPFAM" id="SSF55874">
    <property type="entry name" value="ATPase domain of HSP90 chaperone/DNA topoisomerase II/histidine kinase"/>
    <property type="match status" value="1"/>
</dbReference>
<feature type="domain" description="Histidine kinase" evidence="13">
    <location>
        <begin position="198"/>
        <end position="436"/>
    </location>
</feature>
<dbReference type="Gene3D" id="3.30.565.10">
    <property type="entry name" value="Histidine kinase-like ATPase, C-terminal domain"/>
    <property type="match status" value="1"/>
</dbReference>
<dbReference type="InterPro" id="IPR036890">
    <property type="entry name" value="HATPase_C_sf"/>
</dbReference>
<comment type="caution">
    <text evidence="14">The sequence shown here is derived from an EMBL/GenBank/DDBJ whole genome shotgun (WGS) entry which is preliminary data.</text>
</comment>
<feature type="transmembrane region" description="Helical" evidence="12">
    <location>
        <begin position="6"/>
        <end position="27"/>
    </location>
</feature>
<evidence type="ECO:0000256" key="6">
    <source>
        <dbReference type="ARBA" id="ARBA00022679"/>
    </source>
</evidence>
<dbReference type="Pfam" id="PF02518">
    <property type="entry name" value="HATPase_c"/>
    <property type="match status" value="1"/>
</dbReference>
<sequence>MSDSVTAVVVAVVIMAVIALVLIVLAWRYGVMSGEERAQTRHASEQNAIPKSLYGRGVSADEASRNLLKTLRSGAVIVDGLGDVRYASPRLDNLDVVRDGHLISGEIRDLLAQVAADGEIRDREIEVTAVSPSGRLTDQSNVYLQVRIGHIATIEPLSVTFGMDIANAGGANELYVIFLEDVSEKRHFEQMRRDFVTNVSHELKTPAGAISLLAETVSSAADDPDAVRYFSGRISKESERLTELVQKLIALQKVQDDKGLAAADSEPVSVPKIVREAVSENEVQAAAKHIDIRMYFGDDDEGTSAEYTADGQPDTSLDDDIIVNGDADSLKTAVKNLVENAIHYSPENTHVGVSVRKNGRVQIRVVDQGIGIPADAQKRIFERFYRVDPARSRATGGTGLGLAITKHVVQDAGGTISVWSRPGEGSTFTIDLPKAEDQSKGDDLPEDEKSHQSPAEENVAKPDGVNVADSVNVTDSADAVDAEGDAERDLVGEAR</sequence>
<dbReference type="InterPro" id="IPR004358">
    <property type="entry name" value="Sig_transdc_His_kin-like_C"/>
</dbReference>
<dbReference type="SMART" id="SM00387">
    <property type="entry name" value="HATPase_c"/>
    <property type="match status" value="1"/>
</dbReference>
<dbReference type="AlphaFoldDB" id="A0A5M9ZKW0"/>
<evidence type="ECO:0000256" key="8">
    <source>
        <dbReference type="ARBA" id="ARBA00023012"/>
    </source>
</evidence>
<evidence type="ECO:0000256" key="12">
    <source>
        <dbReference type="SAM" id="Phobius"/>
    </source>
</evidence>
<dbReference type="GO" id="GO:0005509">
    <property type="term" value="F:calcium ion binding"/>
    <property type="evidence" value="ECO:0007669"/>
    <property type="project" value="UniProtKB-ARBA"/>
</dbReference>
<keyword evidence="7 14" id="KW-0418">Kinase</keyword>
<evidence type="ECO:0000256" key="10">
    <source>
        <dbReference type="ARBA" id="ARBA00039401"/>
    </source>
</evidence>
<dbReference type="PANTHER" id="PTHR45453:SF1">
    <property type="entry name" value="PHOSPHATE REGULON SENSOR PROTEIN PHOR"/>
    <property type="match status" value="1"/>
</dbReference>
<dbReference type="SUPFAM" id="SSF47384">
    <property type="entry name" value="Homodimeric domain of signal transducing histidine kinase"/>
    <property type="match status" value="1"/>
</dbReference>
<dbReference type="RefSeq" id="WP_150381879.1">
    <property type="nucleotide sequence ID" value="NZ_RZUI01000014.1"/>
</dbReference>
<proteinExistence type="predicted"/>
<dbReference type="GO" id="GO:0000155">
    <property type="term" value="F:phosphorelay sensor kinase activity"/>
    <property type="evidence" value="ECO:0007669"/>
    <property type="project" value="InterPro"/>
</dbReference>